<organism evidence="1 3">
    <name type="scientific">Prunus armeniaca</name>
    <name type="common">Apricot</name>
    <name type="synonym">Armeniaca vulgaris</name>
    <dbReference type="NCBI Taxonomy" id="36596"/>
    <lineage>
        <taxon>Eukaryota</taxon>
        <taxon>Viridiplantae</taxon>
        <taxon>Streptophyta</taxon>
        <taxon>Embryophyta</taxon>
        <taxon>Tracheophyta</taxon>
        <taxon>Spermatophyta</taxon>
        <taxon>Magnoliopsida</taxon>
        <taxon>eudicotyledons</taxon>
        <taxon>Gunneridae</taxon>
        <taxon>Pentapetalae</taxon>
        <taxon>rosids</taxon>
        <taxon>fabids</taxon>
        <taxon>Rosales</taxon>
        <taxon>Rosaceae</taxon>
        <taxon>Amygdaloideae</taxon>
        <taxon>Amygdaleae</taxon>
        <taxon>Prunus</taxon>
    </lineage>
</organism>
<dbReference type="EMBL" id="CAEKKB010000006">
    <property type="protein sequence ID" value="CAB4312827.1"/>
    <property type="molecule type" value="Genomic_DNA"/>
</dbReference>
<dbReference type="EMBL" id="CAEKDK010000006">
    <property type="protein sequence ID" value="CAB4282418.1"/>
    <property type="molecule type" value="Genomic_DNA"/>
</dbReference>
<keyword evidence="4" id="KW-1185">Reference proteome</keyword>
<dbReference type="Proteomes" id="UP000507222">
    <property type="component" value="Unassembled WGS sequence"/>
</dbReference>
<evidence type="ECO:0000313" key="1">
    <source>
        <dbReference type="EMBL" id="CAB4282418.1"/>
    </source>
</evidence>
<reference evidence="1 3" key="2">
    <citation type="submission" date="2020-05" db="EMBL/GenBank/DDBJ databases">
        <authorList>
            <person name="Campoy J."/>
            <person name="Schneeberger K."/>
            <person name="Spophaly S."/>
        </authorList>
    </citation>
    <scope>NUCLEOTIDE SEQUENCE [LARGE SCALE GENOMIC DNA]</scope>
    <source>
        <strain evidence="1">PruArmRojPasFocal</strain>
    </source>
</reference>
<gene>
    <name evidence="1" type="ORF">CURHAP_LOCUS35856</name>
    <name evidence="2" type="ORF">ORAREDHAP_LOCUS35474</name>
</gene>
<evidence type="ECO:0000313" key="4">
    <source>
        <dbReference type="Proteomes" id="UP000507245"/>
    </source>
</evidence>
<dbReference type="AlphaFoldDB" id="A0A6J5V962"/>
<proteinExistence type="predicted"/>
<accession>A0A6J5V962</accession>
<evidence type="ECO:0000313" key="2">
    <source>
        <dbReference type="EMBL" id="CAB4312827.1"/>
    </source>
</evidence>
<reference evidence="4" key="1">
    <citation type="journal article" date="2020" name="Genome Biol.">
        <title>Gamete binning: chromosome-level and haplotype-resolved genome assembly enabled by high-throughput single-cell sequencing of gamete genomes.</title>
        <authorList>
            <person name="Campoy J.A."/>
            <person name="Sun H."/>
            <person name="Goel M."/>
            <person name="Jiao W.-B."/>
            <person name="Folz-Donahue K."/>
            <person name="Wang N."/>
            <person name="Rubio M."/>
            <person name="Liu C."/>
            <person name="Kukat C."/>
            <person name="Ruiz D."/>
            <person name="Huettel B."/>
            <person name="Schneeberger K."/>
        </authorList>
    </citation>
    <scope>NUCLEOTIDE SEQUENCE [LARGE SCALE GENOMIC DNA]</scope>
    <source>
        <strain evidence="4">cv. Rojo Pasion</strain>
    </source>
</reference>
<dbReference type="Proteomes" id="UP000507245">
    <property type="component" value="Unassembled WGS sequence"/>
</dbReference>
<name>A0A6J5V962_PRUAR</name>
<protein>
    <submittedName>
        <fullName evidence="1">Uncharacterized protein</fullName>
    </submittedName>
</protein>
<sequence length="60" mass="7057">MHFNTTQKQSEHLMDLLIGHQKCKRPRSIGVPQTSRKLVKPSLLQKYKDMQWMVLANHSL</sequence>
<evidence type="ECO:0000313" key="3">
    <source>
        <dbReference type="Proteomes" id="UP000507222"/>
    </source>
</evidence>